<dbReference type="InterPro" id="IPR046879">
    <property type="entry name" value="KANL3/Tex30_Abhydrolase"/>
</dbReference>
<feature type="domain" description="KANL3/Tex30 alpha/beta hydrolase-like" evidence="1">
    <location>
        <begin position="16"/>
        <end position="212"/>
    </location>
</feature>
<dbReference type="InterPro" id="IPR029058">
    <property type="entry name" value="AB_hydrolase_fold"/>
</dbReference>
<keyword evidence="2" id="KW-0378">Hydrolase</keyword>
<dbReference type="SUPFAM" id="SSF53474">
    <property type="entry name" value="alpha/beta-Hydrolases"/>
    <property type="match status" value="1"/>
</dbReference>
<dbReference type="Gene3D" id="3.40.50.1820">
    <property type="entry name" value="alpha/beta hydrolase"/>
    <property type="match status" value="1"/>
</dbReference>
<name>A0ABV7HIF9_9GAMM</name>
<protein>
    <submittedName>
        <fullName evidence="2">Alpha/beta family hydrolase</fullName>
    </submittedName>
</protein>
<dbReference type="RefSeq" id="WP_386719384.1">
    <property type="nucleotide sequence ID" value="NZ_JBHRSZ010000004.1"/>
</dbReference>
<keyword evidence="3" id="KW-1185">Reference proteome</keyword>
<proteinExistence type="predicted"/>
<dbReference type="GO" id="GO:0016787">
    <property type="term" value="F:hydrolase activity"/>
    <property type="evidence" value="ECO:0007669"/>
    <property type="project" value="UniProtKB-KW"/>
</dbReference>
<dbReference type="Pfam" id="PF20408">
    <property type="entry name" value="Abhydrolase_11"/>
    <property type="match status" value="1"/>
</dbReference>
<evidence type="ECO:0000259" key="1">
    <source>
        <dbReference type="Pfam" id="PF20408"/>
    </source>
</evidence>
<dbReference type="PANTHER" id="PTHR13136:SF11">
    <property type="entry name" value="TESTIS-EXPRESSED PROTEIN 30"/>
    <property type="match status" value="1"/>
</dbReference>
<dbReference type="EMBL" id="JBHRSZ010000004">
    <property type="protein sequence ID" value="MFC3151152.1"/>
    <property type="molecule type" value="Genomic_DNA"/>
</dbReference>
<dbReference type="InterPro" id="IPR026555">
    <property type="entry name" value="NSL3/Tex30"/>
</dbReference>
<organism evidence="2 3">
    <name type="scientific">Litoribrevibacter euphylliae</name>
    <dbReference type="NCBI Taxonomy" id="1834034"/>
    <lineage>
        <taxon>Bacteria</taxon>
        <taxon>Pseudomonadati</taxon>
        <taxon>Pseudomonadota</taxon>
        <taxon>Gammaproteobacteria</taxon>
        <taxon>Oceanospirillales</taxon>
        <taxon>Oceanospirillaceae</taxon>
        <taxon>Litoribrevibacter</taxon>
    </lineage>
</organism>
<accession>A0ABV7HIF9</accession>
<reference evidence="3" key="1">
    <citation type="journal article" date="2019" name="Int. J. Syst. Evol. Microbiol.">
        <title>The Global Catalogue of Microorganisms (GCM) 10K type strain sequencing project: providing services to taxonomists for standard genome sequencing and annotation.</title>
        <authorList>
            <consortium name="The Broad Institute Genomics Platform"/>
            <consortium name="The Broad Institute Genome Sequencing Center for Infectious Disease"/>
            <person name="Wu L."/>
            <person name="Ma J."/>
        </authorList>
    </citation>
    <scope>NUCLEOTIDE SEQUENCE [LARGE SCALE GENOMIC DNA]</scope>
    <source>
        <strain evidence="3">KCTC 52438</strain>
    </source>
</reference>
<dbReference type="Proteomes" id="UP001595476">
    <property type="component" value="Unassembled WGS sequence"/>
</dbReference>
<sequence>MEFLTTKARNEDTGITFVFAHGAGAPMDSDFMNDVSELFADQGITVVRFEFPYMQKRRETGKKRPPDRAPKLLACWQEALAQLTSTYSSIFIGGKSMGGRMATMLAADPEVHAQQLPIKGCACFGYPYHAPGKPEKVRNEHFNDVFVPILILQGDRDAFGAKEEVSNYQVFEKVSHHWLNDGNHDLKPRKVSGTTHEANLQEAVKVAAEWMKQMQ</sequence>
<gene>
    <name evidence="2" type="ORF">ACFOEK_08935</name>
</gene>
<dbReference type="PANTHER" id="PTHR13136">
    <property type="entry name" value="TESTIS DEVELOPMENT PROTEIN PRTD"/>
    <property type="match status" value="1"/>
</dbReference>
<comment type="caution">
    <text evidence="2">The sequence shown here is derived from an EMBL/GenBank/DDBJ whole genome shotgun (WGS) entry which is preliminary data.</text>
</comment>
<evidence type="ECO:0000313" key="2">
    <source>
        <dbReference type="EMBL" id="MFC3151152.1"/>
    </source>
</evidence>
<evidence type="ECO:0000313" key="3">
    <source>
        <dbReference type="Proteomes" id="UP001595476"/>
    </source>
</evidence>